<organism evidence="2">
    <name type="scientific">Candidatus Kentrum sp. FW</name>
    <dbReference type="NCBI Taxonomy" id="2126338"/>
    <lineage>
        <taxon>Bacteria</taxon>
        <taxon>Pseudomonadati</taxon>
        <taxon>Pseudomonadota</taxon>
        <taxon>Gammaproteobacteria</taxon>
        <taxon>Candidatus Kentrum</taxon>
    </lineage>
</organism>
<gene>
    <name evidence="2" type="ORF">BECKFW1821C_GA0114237_11214</name>
</gene>
<reference evidence="2" key="1">
    <citation type="submission" date="2019-02" db="EMBL/GenBank/DDBJ databases">
        <authorList>
            <person name="Gruber-Vodicka R. H."/>
            <person name="Seah K. B. B."/>
        </authorList>
    </citation>
    <scope>NUCLEOTIDE SEQUENCE</scope>
    <source>
        <strain evidence="2">BECK_BZ131</strain>
    </source>
</reference>
<feature type="compositionally biased region" description="Basic residues" evidence="1">
    <location>
        <begin position="38"/>
        <end position="48"/>
    </location>
</feature>
<accession>A0A450U2N7</accession>
<protein>
    <submittedName>
        <fullName evidence="2">Uncharacterized protein</fullName>
    </submittedName>
</protein>
<evidence type="ECO:0000256" key="1">
    <source>
        <dbReference type="SAM" id="MobiDB-lite"/>
    </source>
</evidence>
<dbReference type="AlphaFoldDB" id="A0A450U2N7"/>
<sequence length="48" mass="5650">MNKKAEMMTHEQASEMRDNKQKDLTEEKIKSEHTSEKKLRHPKAARGL</sequence>
<name>A0A450U2N7_9GAMM</name>
<dbReference type="EMBL" id="CAADFE010000121">
    <property type="protein sequence ID" value="VFJ77330.1"/>
    <property type="molecule type" value="Genomic_DNA"/>
</dbReference>
<proteinExistence type="predicted"/>
<feature type="compositionally biased region" description="Basic and acidic residues" evidence="1">
    <location>
        <begin position="1"/>
        <end position="37"/>
    </location>
</feature>
<evidence type="ECO:0000313" key="2">
    <source>
        <dbReference type="EMBL" id="VFJ77330.1"/>
    </source>
</evidence>
<feature type="region of interest" description="Disordered" evidence="1">
    <location>
        <begin position="1"/>
        <end position="48"/>
    </location>
</feature>